<dbReference type="SMART" id="SM00443">
    <property type="entry name" value="G_patch"/>
    <property type="match status" value="1"/>
</dbReference>
<accession>A0AAD4C5M2</accession>
<dbReference type="AlphaFoldDB" id="A0AAD4C5M2"/>
<proteinExistence type="inferred from homology"/>
<dbReference type="Pfam" id="PF01585">
    <property type="entry name" value="G-patch"/>
    <property type="match status" value="1"/>
</dbReference>
<dbReference type="GO" id="GO:0005730">
    <property type="term" value="C:nucleolus"/>
    <property type="evidence" value="ECO:0007669"/>
    <property type="project" value="UniProtKB-SubCell"/>
</dbReference>
<evidence type="ECO:0000256" key="6">
    <source>
        <dbReference type="ARBA" id="ARBA00041961"/>
    </source>
</evidence>
<organism evidence="9 10">
    <name type="scientific">Boletus edulis BED1</name>
    <dbReference type="NCBI Taxonomy" id="1328754"/>
    <lineage>
        <taxon>Eukaryota</taxon>
        <taxon>Fungi</taxon>
        <taxon>Dikarya</taxon>
        <taxon>Basidiomycota</taxon>
        <taxon>Agaricomycotina</taxon>
        <taxon>Agaricomycetes</taxon>
        <taxon>Agaricomycetidae</taxon>
        <taxon>Boletales</taxon>
        <taxon>Boletineae</taxon>
        <taxon>Boletaceae</taxon>
        <taxon>Boletoideae</taxon>
        <taxon>Boletus</taxon>
    </lineage>
</organism>
<evidence type="ECO:0000256" key="1">
    <source>
        <dbReference type="ARBA" id="ARBA00004604"/>
    </source>
</evidence>
<reference evidence="9" key="2">
    <citation type="journal article" date="2020" name="Nat. Commun.">
        <title>Large-scale genome sequencing of mycorrhizal fungi provides insights into the early evolution of symbiotic traits.</title>
        <authorList>
            <person name="Miyauchi S."/>
            <person name="Kiss E."/>
            <person name="Kuo A."/>
            <person name="Drula E."/>
            <person name="Kohler A."/>
            <person name="Sanchez-Garcia M."/>
            <person name="Morin E."/>
            <person name="Andreopoulos B."/>
            <person name="Barry K.W."/>
            <person name="Bonito G."/>
            <person name="Buee M."/>
            <person name="Carver A."/>
            <person name="Chen C."/>
            <person name="Cichocki N."/>
            <person name="Clum A."/>
            <person name="Culley D."/>
            <person name="Crous P.W."/>
            <person name="Fauchery L."/>
            <person name="Girlanda M."/>
            <person name="Hayes R.D."/>
            <person name="Keri Z."/>
            <person name="LaButti K."/>
            <person name="Lipzen A."/>
            <person name="Lombard V."/>
            <person name="Magnuson J."/>
            <person name="Maillard F."/>
            <person name="Murat C."/>
            <person name="Nolan M."/>
            <person name="Ohm R.A."/>
            <person name="Pangilinan J."/>
            <person name="Pereira M.F."/>
            <person name="Perotto S."/>
            <person name="Peter M."/>
            <person name="Pfister S."/>
            <person name="Riley R."/>
            <person name="Sitrit Y."/>
            <person name="Stielow J.B."/>
            <person name="Szollosi G."/>
            <person name="Zifcakova L."/>
            <person name="Stursova M."/>
            <person name="Spatafora J.W."/>
            <person name="Tedersoo L."/>
            <person name="Vaario L.M."/>
            <person name="Yamada A."/>
            <person name="Yan M."/>
            <person name="Wang P."/>
            <person name="Xu J."/>
            <person name="Bruns T."/>
            <person name="Baldrian P."/>
            <person name="Vilgalys R."/>
            <person name="Dunand C."/>
            <person name="Henrissat B."/>
            <person name="Grigoriev I.V."/>
            <person name="Hibbett D."/>
            <person name="Nagy L.G."/>
            <person name="Martin F.M."/>
        </authorList>
    </citation>
    <scope>NUCLEOTIDE SEQUENCE</scope>
    <source>
        <strain evidence="9">BED1</strain>
    </source>
</reference>
<feature type="compositionally biased region" description="Basic and acidic residues" evidence="7">
    <location>
        <begin position="126"/>
        <end position="136"/>
    </location>
</feature>
<protein>
    <recommendedName>
        <fullName evidence="6">PinX1-related protein 1</fullName>
    </recommendedName>
</protein>
<keyword evidence="4" id="KW-0539">Nucleus</keyword>
<dbReference type="InterPro" id="IPR050656">
    <property type="entry name" value="PINX1"/>
</dbReference>
<evidence type="ECO:0000256" key="3">
    <source>
        <dbReference type="ARBA" id="ARBA00022552"/>
    </source>
</evidence>
<feature type="compositionally biased region" description="Basic residues" evidence="7">
    <location>
        <begin position="1"/>
        <end position="10"/>
    </location>
</feature>
<dbReference type="Proteomes" id="UP001194468">
    <property type="component" value="Unassembled WGS sequence"/>
</dbReference>
<comment type="caution">
    <text evidence="9">The sequence shown here is derived from an EMBL/GenBank/DDBJ whole genome shotgun (WGS) entry which is preliminary data.</text>
</comment>
<dbReference type="PANTHER" id="PTHR23149:SF31">
    <property type="entry name" value="PROTEIN PXR1"/>
    <property type="match status" value="1"/>
</dbReference>
<dbReference type="GO" id="GO:0006364">
    <property type="term" value="P:rRNA processing"/>
    <property type="evidence" value="ECO:0007669"/>
    <property type="project" value="UniProtKB-KW"/>
</dbReference>
<feature type="domain" description="G-patch" evidence="8">
    <location>
        <begin position="25"/>
        <end position="71"/>
    </location>
</feature>
<feature type="compositionally biased region" description="Basic residues" evidence="7">
    <location>
        <begin position="363"/>
        <end position="378"/>
    </location>
</feature>
<dbReference type="PROSITE" id="PS50174">
    <property type="entry name" value="G_PATCH"/>
    <property type="match status" value="1"/>
</dbReference>
<evidence type="ECO:0000259" key="8">
    <source>
        <dbReference type="PROSITE" id="PS50174"/>
    </source>
</evidence>
<keyword evidence="10" id="KW-1185">Reference proteome</keyword>
<comment type="subcellular location">
    <subcellularLocation>
        <location evidence="1">Nucleus</location>
        <location evidence="1">Nucleolus</location>
    </subcellularLocation>
</comment>
<feature type="region of interest" description="Disordered" evidence="7">
    <location>
        <begin position="287"/>
        <end position="413"/>
    </location>
</feature>
<dbReference type="InterPro" id="IPR000467">
    <property type="entry name" value="G_patch_dom"/>
</dbReference>
<evidence type="ECO:0000256" key="4">
    <source>
        <dbReference type="ARBA" id="ARBA00023242"/>
    </source>
</evidence>
<dbReference type="EMBL" id="WHUW01000003">
    <property type="protein sequence ID" value="KAF8448685.1"/>
    <property type="molecule type" value="Genomic_DNA"/>
</dbReference>
<feature type="compositionally biased region" description="Low complexity" evidence="7">
    <location>
        <begin position="221"/>
        <end position="265"/>
    </location>
</feature>
<reference evidence="9" key="1">
    <citation type="submission" date="2019-10" db="EMBL/GenBank/DDBJ databases">
        <authorList>
            <consortium name="DOE Joint Genome Institute"/>
            <person name="Kuo A."/>
            <person name="Miyauchi S."/>
            <person name="Kiss E."/>
            <person name="Drula E."/>
            <person name="Kohler A."/>
            <person name="Sanchez-Garcia M."/>
            <person name="Andreopoulos B."/>
            <person name="Barry K.W."/>
            <person name="Bonito G."/>
            <person name="Buee M."/>
            <person name="Carver A."/>
            <person name="Chen C."/>
            <person name="Cichocki N."/>
            <person name="Clum A."/>
            <person name="Culley D."/>
            <person name="Crous P.W."/>
            <person name="Fauchery L."/>
            <person name="Girlanda M."/>
            <person name="Hayes R."/>
            <person name="Keri Z."/>
            <person name="LaButti K."/>
            <person name="Lipzen A."/>
            <person name="Lombard V."/>
            <person name="Magnuson J."/>
            <person name="Maillard F."/>
            <person name="Morin E."/>
            <person name="Murat C."/>
            <person name="Nolan M."/>
            <person name="Ohm R."/>
            <person name="Pangilinan J."/>
            <person name="Pereira M."/>
            <person name="Perotto S."/>
            <person name="Peter M."/>
            <person name="Riley R."/>
            <person name="Sitrit Y."/>
            <person name="Stielow B."/>
            <person name="Szollosi G."/>
            <person name="Zifcakova L."/>
            <person name="Stursova M."/>
            <person name="Spatafora J.W."/>
            <person name="Tedersoo L."/>
            <person name="Vaario L.-M."/>
            <person name="Yamada A."/>
            <person name="Yan M."/>
            <person name="Wang P."/>
            <person name="Xu J."/>
            <person name="Bruns T."/>
            <person name="Baldrian P."/>
            <person name="Vilgalys R."/>
            <person name="Henrissat B."/>
            <person name="Grigoriev I.V."/>
            <person name="Hibbett D."/>
            <person name="Nagy L.G."/>
            <person name="Martin F.M."/>
        </authorList>
    </citation>
    <scope>NUCLEOTIDE SEQUENCE</scope>
    <source>
        <strain evidence="9">BED1</strain>
    </source>
</reference>
<feature type="compositionally biased region" description="Low complexity" evidence="7">
    <location>
        <begin position="287"/>
        <end position="308"/>
    </location>
</feature>
<gene>
    <name evidence="9" type="ORF">L210DRAFT_3500379</name>
</gene>
<evidence type="ECO:0000313" key="9">
    <source>
        <dbReference type="EMBL" id="KAF8448685.1"/>
    </source>
</evidence>
<evidence type="ECO:0000256" key="7">
    <source>
        <dbReference type="SAM" id="MobiDB-lite"/>
    </source>
</evidence>
<evidence type="ECO:0000256" key="2">
    <source>
        <dbReference type="ARBA" id="ARBA00022517"/>
    </source>
</evidence>
<feature type="region of interest" description="Disordered" evidence="7">
    <location>
        <begin position="1"/>
        <end position="20"/>
    </location>
</feature>
<evidence type="ECO:0000256" key="5">
    <source>
        <dbReference type="ARBA" id="ARBA00038007"/>
    </source>
</evidence>
<dbReference type="PANTHER" id="PTHR23149">
    <property type="entry name" value="G PATCH DOMAIN CONTAINING PROTEIN"/>
    <property type="match status" value="1"/>
</dbReference>
<dbReference type="GO" id="GO:0003676">
    <property type="term" value="F:nucleic acid binding"/>
    <property type="evidence" value="ECO:0007669"/>
    <property type="project" value="InterPro"/>
</dbReference>
<keyword evidence="2" id="KW-0690">Ribosome biogenesis</keyword>
<sequence length="413" mass="44468">MGLAGRKQKQRIPADPRNLSWADDASRFGLSYLSKFGWDASKGLGSSGDGIKTHLKVQQKLDVMGIGAQHQRDPNGIAWKQNKDFEALLKRLNESAEQGRGTHSEDTEEEGMKVHETAIGKAFVRAQEEKAGRELENESSATTKKRKREDADNPNASENTKKKREKGKEKREKSSPGDSDSVAPAIDTTSESSSKLHSEPIPKSRPMAHRARIRAAKRIAGKSASAISEILGIAPSSSISTSASTTAPTPPCLLSSTPQSSLSLDNLTTSTKSVADYFKEKLLARSFSSSSPASSSAPSGSATPGLGATCPEPVLSPPGDEVQLQRRDIDTQAPPVSPPLQIPEAGSPSAGGDSNADTLTEKQRRKVERKAEKRKRREAKASQARPESVSSVAKEQVEEERAQKTSKKRRKTP</sequence>
<comment type="similarity">
    <text evidence="5">Belongs to the PINX1 family.</text>
</comment>
<feature type="region of interest" description="Disordered" evidence="7">
    <location>
        <begin position="90"/>
        <end position="265"/>
    </location>
</feature>
<keyword evidence="3" id="KW-0698">rRNA processing</keyword>
<feature type="compositionally biased region" description="Basic residues" evidence="7">
    <location>
        <begin position="206"/>
        <end position="220"/>
    </location>
</feature>
<evidence type="ECO:0000313" key="10">
    <source>
        <dbReference type="Proteomes" id="UP001194468"/>
    </source>
</evidence>
<feature type="compositionally biased region" description="Basic residues" evidence="7">
    <location>
        <begin position="404"/>
        <end position="413"/>
    </location>
</feature>
<name>A0AAD4C5M2_BOLED</name>
<feature type="compositionally biased region" description="Basic and acidic residues" evidence="7">
    <location>
        <begin position="100"/>
        <end position="118"/>
    </location>
</feature>
<feature type="compositionally biased region" description="Basic and acidic residues" evidence="7">
    <location>
        <begin position="166"/>
        <end position="175"/>
    </location>
</feature>